<feature type="compositionally biased region" description="Basic and acidic residues" evidence="1">
    <location>
        <begin position="141"/>
        <end position="154"/>
    </location>
</feature>
<accession>A0ABR0VTR5</accession>
<reference evidence="2 3" key="1">
    <citation type="journal article" date="2021" name="Comput. Struct. Biotechnol. J.">
        <title>De novo genome assembly of the potent medicinal plant Rehmannia glutinosa using nanopore technology.</title>
        <authorList>
            <person name="Ma L."/>
            <person name="Dong C."/>
            <person name="Song C."/>
            <person name="Wang X."/>
            <person name="Zheng X."/>
            <person name="Niu Y."/>
            <person name="Chen S."/>
            <person name="Feng W."/>
        </authorList>
    </citation>
    <scope>NUCLEOTIDE SEQUENCE [LARGE SCALE GENOMIC DNA]</scope>
    <source>
        <strain evidence="2">DH-2019</strain>
    </source>
</reference>
<evidence type="ECO:0000313" key="3">
    <source>
        <dbReference type="Proteomes" id="UP001318860"/>
    </source>
</evidence>
<dbReference type="EMBL" id="JABTTQ020000844">
    <property type="protein sequence ID" value="KAK6137374.1"/>
    <property type="molecule type" value="Genomic_DNA"/>
</dbReference>
<feature type="region of interest" description="Disordered" evidence="1">
    <location>
        <begin position="204"/>
        <end position="226"/>
    </location>
</feature>
<sequence length="283" mass="31226">MGKPADFREASRCPTSQRGCSKERKVYRPVPPPHDKGKTVVNSMDDTAPFGYLASDPLSLVLVPVARSAPTSSKVSLGNSFSVLAEEEELVHNSPPSDVAPYAPADTQPMPLASQSPQSGVRNSSISIQYPSERPTRLLSRSRDKSSDSNRLQRDVLLGPTPPIHQLAITRDSDGAINLNITAAKRWAYYDDEETTTVIEARNHTDDSLSSHAATEDNTTVSHSRSSPFHVLRGADTTSLRQGWIVPLLPLIFSLFRRKLKMQSTQSYRIFFAIRPILVCKDK</sequence>
<protein>
    <submittedName>
        <fullName evidence="2">Uncharacterized protein</fullName>
    </submittedName>
</protein>
<comment type="caution">
    <text evidence="2">The sequence shown here is derived from an EMBL/GenBank/DDBJ whole genome shotgun (WGS) entry which is preliminary data.</text>
</comment>
<organism evidence="2 3">
    <name type="scientific">Rehmannia glutinosa</name>
    <name type="common">Chinese foxglove</name>
    <dbReference type="NCBI Taxonomy" id="99300"/>
    <lineage>
        <taxon>Eukaryota</taxon>
        <taxon>Viridiplantae</taxon>
        <taxon>Streptophyta</taxon>
        <taxon>Embryophyta</taxon>
        <taxon>Tracheophyta</taxon>
        <taxon>Spermatophyta</taxon>
        <taxon>Magnoliopsida</taxon>
        <taxon>eudicotyledons</taxon>
        <taxon>Gunneridae</taxon>
        <taxon>Pentapetalae</taxon>
        <taxon>asterids</taxon>
        <taxon>lamiids</taxon>
        <taxon>Lamiales</taxon>
        <taxon>Orobanchaceae</taxon>
        <taxon>Rehmannieae</taxon>
        <taxon>Rehmannia</taxon>
    </lineage>
</organism>
<name>A0ABR0VTR5_REHGL</name>
<gene>
    <name evidence="2" type="ORF">DH2020_028887</name>
</gene>
<feature type="compositionally biased region" description="Polar residues" evidence="1">
    <location>
        <begin position="210"/>
        <end position="226"/>
    </location>
</feature>
<feature type="region of interest" description="Disordered" evidence="1">
    <location>
        <begin position="88"/>
        <end position="159"/>
    </location>
</feature>
<feature type="compositionally biased region" description="Polar residues" evidence="1">
    <location>
        <begin position="113"/>
        <end position="130"/>
    </location>
</feature>
<proteinExistence type="predicted"/>
<evidence type="ECO:0000313" key="2">
    <source>
        <dbReference type="EMBL" id="KAK6137374.1"/>
    </source>
</evidence>
<keyword evidence="3" id="KW-1185">Reference proteome</keyword>
<dbReference type="Proteomes" id="UP001318860">
    <property type="component" value="Unassembled WGS sequence"/>
</dbReference>
<feature type="region of interest" description="Disordered" evidence="1">
    <location>
        <begin position="1"/>
        <end position="42"/>
    </location>
</feature>
<feature type="compositionally biased region" description="Basic and acidic residues" evidence="1">
    <location>
        <begin position="1"/>
        <end position="11"/>
    </location>
</feature>
<evidence type="ECO:0000256" key="1">
    <source>
        <dbReference type="SAM" id="MobiDB-lite"/>
    </source>
</evidence>